<keyword evidence="1" id="KW-1133">Transmembrane helix</keyword>
<sequence>MDILTVLAAAAFGSTVYLIAFSAVKWLDRKDSKIKVLGLILIGLALCAVVGIVAAGSTGFIVGFVVGGVLTPPVHRALHGRMRVARS</sequence>
<dbReference type="KEGG" id="sgb:WQO_17760"/>
<dbReference type="Proteomes" id="UP000064183">
    <property type="component" value="Chromosome"/>
</dbReference>
<protein>
    <submittedName>
        <fullName evidence="2">Uncharacterized protein</fullName>
    </submittedName>
</protein>
<evidence type="ECO:0000313" key="3">
    <source>
        <dbReference type="Proteomes" id="UP000064183"/>
    </source>
</evidence>
<keyword evidence="1" id="KW-0812">Transmembrane</keyword>
<name>A0A0U3LZF3_STRGL</name>
<dbReference type="EMBL" id="CP013738">
    <property type="protein sequence ID" value="ALU95011.1"/>
    <property type="molecule type" value="Genomic_DNA"/>
</dbReference>
<accession>A0A0U3LZF3</accession>
<dbReference type="RefSeq" id="WP_010060561.1">
    <property type="nucleotide sequence ID" value="NZ_CP013738.1"/>
</dbReference>
<evidence type="ECO:0000313" key="2">
    <source>
        <dbReference type="EMBL" id="ALU95011.1"/>
    </source>
</evidence>
<organism evidence="2 3">
    <name type="scientific">Streptomyces globisporus C-1027</name>
    <dbReference type="NCBI Taxonomy" id="1172567"/>
    <lineage>
        <taxon>Bacteria</taxon>
        <taxon>Bacillati</taxon>
        <taxon>Actinomycetota</taxon>
        <taxon>Actinomycetes</taxon>
        <taxon>Kitasatosporales</taxon>
        <taxon>Streptomycetaceae</taxon>
        <taxon>Streptomyces</taxon>
    </lineage>
</organism>
<feature type="transmembrane region" description="Helical" evidence="1">
    <location>
        <begin position="36"/>
        <end position="54"/>
    </location>
</feature>
<feature type="transmembrane region" description="Helical" evidence="1">
    <location>
        <begin position="6"/>
        <end position="24"/>
    </location>
</feature>
<proteinExistence type="predicted"/>
<gene>
    <name evidence="2" type="ORF">WQO_17760</name>
</gene>
<keyword evidence="1" id="KW-0472">Membrane</keyword>
<reference evidence="2 3" key="1">
    <citation type="journal article" date="2012" name="J. Bacteriol.">
        <title>Draft genome sequence of Streptomyces globisporus C-1027, which produces an antitumor antibiotic consisting of a nine-membered enediyne with a chromoprotein.</title>
        <authorList>
            <person name="Wang L."/>
            <person name="Wang S."/>
            <person name="He Q."/>
            <person name="Yu T."/>
            <person name="Li Q."/>
            <person name="Hong B."/>
        </authorList>
    </citation>
    <scope>NUCLEOTIDE SEQUENCE [LARGE SCALE GENOMIC DNA]</scope>
    <source>
        <strain evidence="2 3">C-1027</strain>
    </source>
</reference>
<feature type="transmembrane region" description="Helical" evidence="1">
    <location>
        <begin position="60"/>
        <end position="78"/>
    </location>
</feature>
<dbReference type="AlphaFoldDB" id="A0A0U3LZF3"/>
<evidence type="ECO:0000256" key="1">
    <source>
        <dbReference type="SAM" id="Phobius"/>
    </source>
</evidence>
<dbReference type="GeneID" id="27784213"/>